<dbReference type="EMBL" id="RAVZ01000180">
    <property type="protein sequence ID" value="RKG83441.1"/>
    <property type="molecule type" value="Genomic_DNA"/>
</dbReference>
<evidence type="ECO:0000313" key="2">
    <source>
        <dbReference type="EMBL" id="RKG83441.1"/>
    </source>
</evidence>
<name>A0A3A8IYN4_9BACT</name>
<sequence>MVLELSQQQIHLLHACLAESIRELREEAIHTDALALREELRKKLNRVKALQRQVEGLMQREQPSL</sequence>
<comment type="caution">
    <text evidence="2">The sequence shown here is derived from an EMBL/GenBank/DDBJ whole genome shotgun (WGS) entry which is preliminary data.</text>
</comment>
<keyword evidence="3" id="KW-1185">Reference proteome</keyword>
<dbReference type="OrthoDB" id="5383218at2"/>
<evidence type="ECO:0000256" key="1">
    <source>
        <dbReference type="SAM" id="Coils"/>
    </source>
</evidence>
<proteinExistence type="predicted"/>
<gene>
    <name evidence="2" type="ORF">D7V88_24070</name>
</gene>
<evidence type="ECO:0000313" key="3">
    <source>
        <dbReference type="Proteomes" id="UP000268094"/>
    </source>
</evidence>
<dbReference type="AlphaFoldDB" id="A0A3A8IYN4"/>
<feature type="coiled-coil region" evidence="1">
    <location>
        <begin position="33"/>
        <end position="60"/>
    </location>
</feature>
<protein>
    <submittedName>
        <fullName evidence="2">Uncharacterized protein</fullName>
    </submittedName>
</protein>
<dbReference type="RefSeq" id="WP_120542987.1">
    <property type="nucleotide sequence ID" value="NZ_RAVZ01000180.1"/>
</dbReference>
<organism evidence="2 3">
    <name type="scientific">Corallococcus terminator</name>
    <dbReference type="NCBI Taxonomy" id="2316733"/>
    <lineage>
        <taxon>Bacteria</taxon>
        <taxon>Pseudomonadati</taxon>
        <taxon>Myxococcota</taxon>
        <taxon>Myxococcia</taxon>
        <taxon>Myxococcales</taxon>
        <taxon>Cystobacterineae</taxon>
        <taxon>Myxococcaceae</taxon>
        <taxon>Corallococcus</taxon>
    </lineage>
</organism>
<reference evidence="3" key="1">
    <citation type="submission" date="2018-09" db="EMBL/GenBank/DDBJ databases">
        <authorList>
            <person name="Livingstone P.G."/>
            <person name="Whitworth D.E."/>
        </authorList>
    </citation>
    <scope>NUCLEOTIDE SEQUENCE [LARGE SCALE GENOMIC DNA]</scope>
    <source>
        <strain evidence="3">CA054A</strain>
    </source>
</reference>
<accession>A0A3A8IYN4</accession>
<dbReference type="Proteomes" id="UP000268094">
    <property type="component" value="Unassembled WGS sequence"/>
</dbReference>
<keyword evidence="1" id="KW-0175">Coiled coil</keyword>